<dbReference type="RefSeq" id="WP_312645031.1">
    <property type="nucleotide sequence ID" value="NZ_CP116967.1"/>
</dbReference>
<dbReference type="InterPro" id="IPR012292">
    <property type="entry name" value="Globin/Proto"/>
</dbReference>
<name>A0AA96GBZ4_9BACT</name>
<dbReference type="InterPro" id="IPR009050">
    <property type="entry name" value="Globin-like_sf"/>
</dbReference>
<dbReference type="AlphaFoldDB" id="A0AA96GBZ4"/>
<dbReference type="GO" id="GO:0019825">
    <property type="term" value="F:oxygen binding"/>
    <property type="evidence" value="ECO:0007669"/>
    <property type="project" value="InterPro"/>
</dbReference>
<organism evidence="1 2">
    <name type="scientific">Candidatus Nitrospira allomarina</name>
    <dbReference type="NCBI Taxonomy" id="3020900"/>
    <lineage>
        <taxon>Bacteria</taxon>
        <taxon>Pseudomonadati</taxon>
        <taxon>Nitrospirota</taxon>
        <taxon>Nitrospiria</taxon>
        <taxon>Nitrospirales</taxon>
        <taxon>Nitrospiraceae</taxon>
        <taxon>Nitrospira</taxon>
    </lineage>
</organism>
<reference evidence="1 2" key="1">
    <citation type="submission" date="2023-01" db="EMBL/GenBank/DDBJ databases">
        <title>Cultivation and genomic characterization of new, ubiquitous marine nitrite-oxidizing bacteria from the Nitrospirales.</title>
        <authorList>
            <person name="Mueller A.J."/>
            <person name="Daebeler A."/>
            <person name="Herbold C.W."/>
            <person name="Kirkegaard R.H."/>
            <person name="Daims H."/>
        </authorList>
    </citation>
    <scope>NUCLEOTIDE SEQUENCE [LARGE SCALE GENOMIC DNA]</scope>
    <source>
        <strain evidence="1 2">VA</strain>
    </source>
</reference>
<keyword evidence="2" id="KW-1185">Reference proteome</keyword>
<dbReference type="Gene3D" id="1.10.490.10">
    <property type="entry name" value="Globins"/>
    <property type="match status" value="1"/>
</dbReference>
<dbReference type="GO" id="GO:0020037">
    <property type="term" value="F:heme binding"/>
    <property type="evidence" value="ECO:0007669"/>
    <property type="project" value="InterPro"/>
</dbReference>
<dbReference type="SUPFAM" id="SSF46458">
    <property type="entry name" value="Globin-like"/>
    <property type="match status" value="1"/>
</dbReference>
<dbReference type="EMBL" id="CP116967">
    <property type="protein sequence ID" value="WNM58776.1"/>
    <property type="molecule type" value="Genomic_DNA"/>
</dbReference>
<dbReference type="KEGG" id="nall:PP769_03130"/>
<accession>A0AA96GBZ4</accession>
<evidence type="ECO:0000313" key="2">
    <source>
        <dbReference type="Proteomes" id="UP001302719"/>
    </source>
</evidence>
<proteinExistence type="predicted"/>
<gene>
    <name evidence="1" type="ORF">PP769_03130</name>
</gene>
<evidence type="ECO:0000313" key="1">
    <source>
        <dbReference type="EMBL" id="WNM58776.1"/>
    </source>
</evidence>
<dbReference type="Proteomes" id="UP001302719">
    <property type="component" value="Chromosome"/>
</dbReference>
<protein>
    <submittedName>
        <fullName evidence="1">Uncharacterized protein</fullName>
    </submittedName>
</protein>
<sequence>MRVWGITDTKFDIVVNHLAATLKKSKIPEREHDEVTAKIGNLRSYIVEWKKLKIDRVIRIVACL</sequence>